<organism evidence="2">
    <name type="scientific">Powellomyces hirtus</name>
    <dbReference type="NCBI Taxonomy" id="109895"/>
    <lineage>
        <taxon>Eukaryota</taxon>
        <taxon>Fungi</taxon>
        <taxon>Fungi incertae sedis</taxon>
        <taxon>Chytridiomycota</taxon>
        <taxon>Chytridiomycota incertae sedis</taxon>
        <taxon>Chytridiomycetes</taxon>
        <taxon>Spizellomycetales</taxon>
        <taxon>Powellomycetaceae</taxon>
        <taxon>Powellomyces</taxon>
    </lineage>
</organism>
<dbReference type="GO" id="GO:0004519">
    <property type="term" value="F:endonuclease activity"/>
    <property type="evidence" value="ECO:0007669"/>
    <property type="project" value="UniProtKB-KW"/>
</dbReference>
<accession>A0A4P8NPF9</accession>
<feature type="domain" description="Homing endonuclease LAGLIDADG" evidence="1">
    <location>
        <begin position="10"/>
        <end position="101"/>
    </location>
</feature>
<keyword evidence="2" id="KW-0540">Nuclease</keyword>
<evidence type="ECO:0000313" key="2">
    <source>
        <dbReference type="EMBL" id="QCQ69140.1"/>
    </source>
</evidence>
<dbReference type="PANTHER" id="PTHR36181">
    <property type="entry name" value="INTRON-ENCODED ENDONUCLEASE AI3-RELATED"/>
    <property type="match status" value="1"/>
</dbReference>
<reference evidence="2" key="1">
    <citation type="journal article" date="2018" name="BMC Evol. Biol.">
        <title>The linear mitochondrial genome of the quarantine chytrid Synchytrium endobioticum; insights into the evolution and recent history of an obligate biotrophic plant pathogen.</title>
        <authorList>
            <person name="van de Vossenberg B.T.L.H."/>
            <person name="Brankovics B."/>
            <person name="Nguyen H.D.T."/>
            <person name="van Gent-Pelzer M.P.E."/>
            <person name="Smith D."/>
            <person name="Dadej K."/>
            <person name="Przetakiewicz J."/>
            <person name="Kreuze J.F."/>
            <person name="Boerma M."/>
            <person name="van Leeuwen G.C.M."/>
            <person name="Andre Levesque C."/>
            <person name="van der Lee T.A.J."/>
        </authorList>
    </citation>
    <scope>NUCLEOTIDE SEQUENCE</scope>
    <source>
        <strain evidence="2">CBS 809.83</strain>
    </source>
</reference>
<dbReference type="InterPro" id="IPR051289">
    <property type="entry name" value="LAGLIDADG_Endonuclease"/>
</dbReference>
<dbReference type="EMBL" id="MK292694">
    <property type="protein sequence ID" value="QCQ69140.1"/>
    <property type="molecule type" value="Genomic_DNA"/>
</dbReference>
<dbReference type="AlphaFoldDB" id="A0A4P8NPF9"/>
<dbReference type="InterPro" id="IPR004860">
    <property type="entry name" value="LAGLIDADG_dom"/>
</dbReference>
<dbReference type="InterPro" id="IPR027434">
    <property type="entry name" value="Homing_endonucl"/>
</dbReference>
<dbReference type="Gene3D" id="3.10.28.10">
    <property type="entry name" value="Homing endonucleases"/>
    <property type="match status" value="1"/>
</dbReference>
<sequence length="145" mass="17114">MSKEQFSRWLMGFIDAEGNFQVYLDRGYLRVMFRIRLHVDDIQVLYKIRDFLGVGRVKSCRTNCVFIISNLHELHTVLIPLIYKYRLFTTKWLDFMDFRLVVNQIREAGTSKLTSAQLAWAISIIEGMNSTRHTYNYSIIPKAII</sequence>
<proteinExistence type="predicted"/>
<keyword evidence="2" id="KW-0496">Mitochondrion</keyword>
<geneLocation type="mitochondrion" evidence="2"/>
<name>A0A4P8NPF9_9FUNG</name>
<keyword evidence="2" id="KW-0255">Endonuclease</keyword>
<dbReference type="PANTHER" id="PTHR36181:SF2">
    <property type="entry name" value="INTRON-ENCODED ENDONUCLEASE AI3-RELATED"/>
    <property type="match status" value="1"/>
</dbReference>
<evidence type="ECO:0000259" key="1">
    <source>
        <dbReference type="Pfam" id="PF00961"/>
    </source>
</evidence>
<keyword evidence="2" id="KW-0378">Hydrolase</keyword>
<dbReference type="Pfam" id="PF00961">
    <property type="entry name" value="LAGLIDADG_1"/>
    <property type="match status" value="1"/>
</dbReference>
<dbReference type="SUPFAM" id="SSF55608">
    <property type="entry name" value="Homing endonucleases"/>
    <property type="match status" value="1"/>
</dbReference>
<gene>
    <name evidence="2" type="primary">iorf145</name>
</gene>
<protein>
    <submittedName>
        <fullName evidence="2">LAGLIDADG endonuclease</fullName>
    </submittedName>
</protein>
<dbReference type="GO" id="GO:0005739">
    <property type="term" value="C:mitochondrion"/>
    <property type="evidence" value="ECO:0007669"/>
    <property type="project" value="UniProtKB-ARBA"/>
</dbReference>